<dbReference type="EMBL" id="JACGCM010002866">
    <property type="protein sequence ID" value="KAF6134395.1"/>
    <property type="molecule type" value="Genomic_DNA"/>
</dbReference>
<evidence type="ECO:0000256" key="1">
    <source>
        <dbReference type="ARBA" id="ARBA00009995"/>
    </source>
</evidence>
<dbReference type="Pfam" id="PF00201">
    <property type="entry name" value="UDPGT"/>
    <property type="match status" value="1"/>
</dbReference>
<keyword evidence="2 4" id="KW-0328">Glycosyltransferase</keyword>
<proteinExistence type="inferred from homology"/>
<evidence type="ECO:0000256" key="2">
    <source>
        <dbReference type="ARBA" id="ARBA00022676"/>
    </source>
</evidence>
<dbReference type="PANTHER" id="PTHR48047:SF182">
    <property type="entry name" value="GLYCOSYLTRANSFERASE"/>
    <property type="match status" value="1"/>
</dbReference>
<dbReference type="AlphaFoldDB" id="A0A7J7KVK3"/>
<dbReference type="InterPro" id="IPR002213">
    <property type="entry name" value="UDP_glucos_trans"/>
</dbReference>
<evidence type="ECO:0000259" key="6">
    <source>
        <dbReference type="Pfam" id="PF26168"/>
    </source>
</evidence>
<dbReference type="FunFam" id="3.40.50.2000:FF:000071">
    <property type="entry name" value="Glycosyltransferase"/>
    <property type="match status" value="1"/>
</dbReference>
<dbReference type="Pfam" id="PF26168">
    <property type="entry name" value="Glyco_transf_N"/>
    <property type="match status" value="1"/>
</dbReference>
<dbReference type="GO" id="GO:0035251">
    <property type="term" value="F:UDP-glucosyltransferase activity"/>
    <property type="evidence" value="ECO:0007669"/>
    <property type="project" value="TreeGrafter"/>
</dbReference>
<dbReference type="InterPro" id="IPR058980">
    <property type="entry name" value="Glyco_transf_N"/>
</dbReference>
<dbReference type="InterPro" id="IPR035595">
    <property type="entry name" value="UDP_glycos_trans_CS"/>
</dbReference>
<dbReference type="PANTHER" id="PTHR48047">
    <property type="entry name" value="GLYCOSYLTRANSFERASE"/>
    <property type="match status" value="1"/>
</dbReference>
<protein>
    <recommendedName>
        <fullName evidence="5">Glycosyltransferase</fullName>
        <ecNumber evidence="5">2.4.1.-</ecNumber>
    </recommendedName>
</protein>
<dbReference type="Proteomes" id="UP000541444">
    <property type="component" value="Unassembled WGS sequence"/>
</dbReference>
<comment type="similarity">
    <text evidence="1 4">Belongs to the UDP-glycosyltransferase family.</text>
</comment>
<dbReference type="EC" id="2.4.1.-" evidence="5"/>
<dbReference type="OrthoDB" id="5835829at2759"/>
<dbReference type="SUPFAM" id="SSF53756">
    <property type="entry name" value="UDP-Glycosyltransferase/glycogen phosphorylase"/>
    <property type="match status" value="1"/>
</dbReference>
<sequence length="492" mass="55409">MASQKHQQLHFILFPLMAQGHLIPMVDIAKLLAQRDVIVTIVATPLNISRFQKTVDCAIESGLHIRILELKFPCKEVGLPEGCESLDLLSSRDLMKTFFEAISMLQQPLEQSMGEMQPAPSCIISDMGFPWTSETAKKFQIPRIAFHGTSCFSLLCSHNILHYKVRDTITSDSDLVVVPGLPDRIEIRVAHLPRSLYTSPMDLKALIDQIREAELTAYGVVVNSFHDLEPRYVEEYKKAKGNKIWCLGPVSLCNKEAVDKVDRGKKTSIDEHQCLKWLDSRDPNSVIYVCLGSLCRLIASQFIEIGLGLEASRCPFVWVIRDDERYSDLEKWLSEMQFEERTKDRGLIIRGWAPQVLILTHKAVGGFLTHCGWNSTLEGVSAGVPMVTWPMFAEQFINEKMIVQVLGIGVRVGVDVPVIWGDEEKVGVVVKKENIEKAVNEVMDESEEGGKRRKKANELGKKARIAMEEGGSSHLNITLFVQDIMLQTSKKY</sequence>
<evidence type="ECO:0000256" key="4">
    <source>
        <dbReference type="RuleBase" id="RU003718"/>
    </source>
</evidence>
<reference evidence="7 8" key="1">
    <citation type="journal article" date="2020" name="IScience">
        <title>Genome Sequencing of the Endangered Kingdonia uniflora (Circaeasteraceae, Ranunculales) Reveals Potential Mechanisms of Evolutionary Specialization.</title>
        <authorList>
            <person name="Sun Y."/>
            <person name="Deng T."/>
            <person name="Zhang A."/>
            <person name="Moore M.J."/>
            <person name="Landis J.B."/>
            <person name="Lin N."/>
            <person name="Zhang H."/>
            <person name="Zhang X."/>
            <person name="Huang J."/>
            <person name="Zhang X."/>
            <person name="Sun H."/>
            <person name="Wang H."/>
        </authorList>
    </citation>
    <scope>NUCLEOTIDE SEQUENCE [LARGE SCALE GENOMIC DNA]</scope>
    <source>
        <strain evidence="7">TB1705</strain>
        <tissue evidence="7">Leaf</tissue>
    </source>
</reference>
<dbReference type="FunFam" id="3.40.50.2000:FF:000047">
    <property type="entry name" value="Glycosyltransferase"/>
    <property type="match status" value="1"/>
</dbReference>
<dbReference type="PROSITE" id="PS00375">
    <property type="entry name" value="UDPGT"/>
    <property type="match status" value="1"/>
</dbReference>
<keyword evidence="8" id="KW-1185">Reference proteome</keyword>
<evidence type="ECO:0000313" key="7">
    <source>
        <dbReference type="EMBL" id="KAF6134395.1"/>
    </source>
</evidence>
<feature type="domain" description="Glycosyltransferase N-terminal" evidence="6">
    <location>
        <begin position="11"/>
        <end position="250"/>
    </location>
</feature>
<evidence type="ECO:0000256" key="5">
    <source>
        <dbReference type="RuleBase" id="RU362057"/>
    </source>
</evidence>
<comment type="caution">
    <text evidence="7">The sequence shown here is derived from an EMBL/GenBank/DDBJ whole genome shotgun (WGS) entry which is preliminary data.</text>
</comment>
<accession>A0A7J7KVK3</accession>
<name>A0A7J7KVK3_9MAGN</name>
<gene>
    <name evidence="7" type="ORF">GIB67_005787</name>
</gene>
<evidence type="ECO:0000256" key="3">
    <source>
        <dbReference type="ARBA" id="ARBA00022679"/>
    </source>
</evidence>
<evidence type="ECO:0000313" key="8">
    <source>
        <dbReference type="Proteomes" id="UP000541444"/>
    </source>
</evidence>
<dbReference type="Gene3D" id="3.40.50.2000">
    <property type="entry name" value="Glycogen Phosphorylase B"/>
    <property type="match status" value="2"/>
</dbReference>
<keyword evidence="3 4" id="KW-0808">Transferase</keyword>
<dbReference type="CDD" id="cd03784">
    <property type="entry name" value="GT1_Gtf-like"/>
    <property type="match status" value="1"/>
</dbReference>
<organism evidence="7 8">
    <name type="scientific">Kingdonia uniflora</name>
    <dbReference type="NCBI Taxonomy" id="39325"/>
    <lineage>
        <taxon>Eukaryota</taxon>
        <taxon>Viridiplantae</taxon>
        <taxon>Streptophyta</taxon>
        <taxon>Embryophyta</taxon>
        <taxon>Tracheophyta</taxon>
        <taxon>Spermatophyta</taxon>
        <taxon>Magnoliopsida</taxon>
        <taxon>Ranunculales</taxon>
        <taxon>Circaeasteraceae</taxon>
        <taxon>Kingdonia</taxon>
    </lineage>
</organism>